<reference evidence="8" key="1">
    <citation type="submission" date="2022-02" db="EMBL/GenBank/DDBJ databases">
        <title>Corynebacterium sp. from urogenital microbiome.</title>
        <authorList>
            <person name="Cappelli E.A."/>
            <person name="Ribeiro T.G."/>
            <person name="Peixe L."/>
        </authorList>
    </citation>
    <scope>NUCLEOTIDE SEQUENCE</scope>
    <source>
        <strain evidence="8">C8Ua_174</strain>
    </source>
</reference>
<accession>A0A9X3LMB9</accession>
<dbReference type="InterPro" id="IPR029479">
    <property type="entry name" value="Nitroreductase"/>
</dbReference>
<dbReference type="PANTHER" id="PTHR43673">
    <property type="entry name" value="NAD(P)H NITROREDUCTASE YDGI-RELATED"/>
    <property type="match status" value="1"/>
</dbReference>
<keyword evidence="9" id="KW-1185">Reference proteome</keyword>
<comment type="cofactor">
    <cofactor evidence="1">
        <name>FMN</name>
        <dbReference type="ChEBI" id="CHEBI:58210"/>
    </cofactor>
</comment>
<gene>
    <name evidence="8" type="ORF">L8V00_08245</name>
</gene>
<evidence type="ECO:0000256" key="2">
    <source>
        <dbReference type="ARBA" id="ARBA00007118"/>
    </source>
</evidence>
<organism evidence="8 9">
    <name type="scientific">Corynebacterium evansiae</name>
    <dbReference type="NCBI Taxonomy" id="2913499"/>
    <lineage>
        <taxon>Bacteria</taxon>
        <taxon>Bacillati</taxon>
        <taxon>Actinomycetota</taxon>
        <taxon>Actinomycetes</taxon>
        <taxon>Mycobacteriales</taxon>
        <taxon>Corynebacteriaceae</taxon>
        <taxon>Corynebacterium</taxon>
    </lineage>
</organism>
<dbReference type="SUPFAM" id="SSF55469">
    <property type="entry name" value="FMN-dependent nitroreductase-like"/>
    <property type="match status" value="1"/>
</dbReference>
<dbReference type="GO" id="GO:0016491">
    <property type="term" value="F:oxidoreductase activity"/>
    <property type="evidence" value="ECO:0007669"/>
    <property type="project" value="UniProtKB-KW"/>
</dbReference>
<keyword evidence="3" id="KW-0285">Flavoprotein</keyword>
<comment type="similarity">
    <text evidence="2">Belongs to the nitroreductase family.</text>
</comment>
<evidence type="ECO:0000313" key="9">
    <source>
        <dbReference type="Proteomes" id="UP001146469"/>
    </source>
</evidence>
<keyword evidence="4" id="KW-0288">FMN</keyword>
<dbReference type="EMBL" id="JAKMUT010000007">
    <property type="protein sequence ID" value="MCZ9290191.1"/>
    <property type="molecule type" value="Genomic_DNA"/>
</dbReference>
<evidence type="ECO:0000256" key="1">
    <source>
        <dbReference type="ARBA" id="ARBA00001917"/>
    </source>
</evidence>
<dbReference type="Gene3D" id="3.40.109.10">
    <property type="entry name" value="NADH Oxidase"/>
    <property type="match status" value="1"/>
</dbReference>
<dbReference type="Pfam" id="PF00881">
    <property type="entry name" value="Nitroreductase"/>
    <property type="match status" value="1"/>
</dbReference>
<evidence type="ECO:0000259" key="7">
    <source>
        <dbReference type="Pfam" id="PF00881"/>
    </source>
</evidence>
<keyword evidence="5" id="KW-0560">Oxidoreductase</keyword>
<proteinExistence type="inferred from homology"/>
<evidence type="ECO:0000313" key="8">
    <source>
        <dbReference type="EMBL" id="MCZ9290191.1"/>
    </source>
</evidence>
<evidence type="ECO:0000256" key="6">
    <source>
        <dbReference type="SAM" id="MobiDB-lite"/>
    </source>
</evidence>
<name>A0A9X3LMB9_9CORY</name>
<evidence type="ECO:0000256" key="3">
    <source>
        <dbReference type="ARBA" id="ARBA00022630"/>
    </source>
</evidence>
<sequence>MSLTVTEAISTRRATRQYTDQAIPTEVLDRVVENALEAPSAFNAQMRDLVVVQDQAVKQAIFDASGQQQFLDAPVVFVVVGRSEVVPDDAEEVLGAELTEKVRGFNGSASPEKLREIGIRDAMLVAGFLLLAAQEQGLATSPTTGWNEEGVKKAIGLEGRDDRSIALVVAAGYPNEEPTHPGRAVNRRVDNHY</sequence>
<feature type="domain" description="Nitroreductase" evidence="7">
    <location>
        <begin position="9"/>
        <end position="173"/>
    </location>
</feature>
<dbReference type="PANTHER" id="PTHR43673:SF2">
    <property type="entry name" value="NITROREDUCTASE"/>
    <property type="match status" value="1"/>
</dbReference>
<dbReference type="AlphaFoldDB" id="A0A9X3LMB9"/>
<dbReference type="Proteomes" id="UP001146469">
    <property type="component" value="Unassembled WGS sequence"/>
</dbReference>
<evidence type="ECO:0000256" key="4">
    <source>
        <dbReference type="ARBA" id="ARBA00022643"/>
    </source>
</evidence>
<feature type="region of interest" description="Disordered" evidence="6">
    <location>
        <begin position="174"/>
        <end position="193"/>
    </location>
</feature>
<protein>
    <submittedName>
        <fullName evidence="8">Nitroreductase family protein</fullName>
    </submittedName>
</protein>
<comment type="caution">
    <text evidence="8">The sequence shown here is derived from an EMBL/GenBank/DDBJ whole genome shotgun (WGS) entry which is preliminary data.</text>
</comment>
<dbReference type="RefSeq" id="WP_049050551.1">
    <property type="nucleotide sequence ID" value="NZ_JAKMUT010000007.1"/>
</dbReference>
<dbReference type="InterPro" id="IPR000415">
    <property type="entry name" value="Nitroreductase-like"/>
</dbReference>
<evidence type="ECO:0000256" key="5">
    <source>
        <dbReference type="ARBA" id="ARBA00023002"/>
    </source>
</evidence>